<comment type="similarity">
    <text evidence="2">Belongs to the ABC transporter superfamily.</text>
</comment>
<keyword evidence="6" id="KW-0762">Sugar transport</keyword>
<keyword evidence="3" id="KW-0813">Transport</keyword>
<dbReference type="InterPro" id="IPR003593">
    <property type="entry name" value="AAA+_ATPase"/>
</dbReference>
<reference evidence="13" key="3">
    <citation type="submission" date="2018-11" db="EMBL/GenBank/DDBJ databases">
        <authorList>
            <person name="Huo Y."/>
        </authorList>
    </citation>
    <scope>NUCLEOTIDE SEQUENCE</scope>
    <source>
        <strain evidence="13">CCBAU 23252</strain>
    </source>
</reference>
<dbReference type="PROSITE" id="PS50893">
    <property type="entry name" value="ABC_TRANSPORTER_2"/>
    <property type="match status" value="1"/>
</dbReference>
<keyword evidence="7" id="KW-0547">Nucleotide-binding</keyword>
<name>A0A432ND66_9HYPH</name>
<dbReference type="Gene3D" id="2.40.50.100">
    <property type="match status" value="1"/>
</dbReference>
<keyword evidence="14" id="KW-1185">Reference proteome</keyword>
<dbReference type="InterPro" id="IPR008995">
    <property type="entry name" value="Mo/tungstate-bd_C_term_dom"/>
</dbReference>
<dbReference type="SUPFAM" id="SSF50331">
    <property type="entry name" value="MOP-like"/>
    <property type="match status" value="1"/>
</dbReference>
<dbReference type="Pfam" id="PF17912">
    <property type="entry name" value="OB_MalK"/>
    <property type="match status" value="1"/>
</dbReference>
<dbReference type="Gene3D" id="2.40.50.140">
    <property type="entry name" value="Nucleic acid-binding proteins"/>
    <property type="match status" value="1"/>
</dbReference>
<gene>
    <name evidence="12" type="ORF">CO662_30050</name>
    <name evidence="13" type="ORF">EEQ99_26780</name>
</gene>
<organism evidence="13 15">
    <name type="scientific">Rhizobium anhuiense</name>
    <dbReference type="NCBI Taxonomy" id="1184720"/>
    <lineage>
        <taxon>Bacteria</taxon>
        <taxon>Pseudomonadati</taxon>
        <taxon>Pseudomonadota</taxon>
        <taxon>Alphaproteobacteria</taxon>
        <taxon>Hyphomicrobiales</taxon>
        <taxon>Rhizobiaceae</taxon>
        <taxon>Rhizobium/Agrobacterium group</taxon>
        <taxon>Rhizobium</taxon>
    </lineage>
</organism>
<dbReference type="Pfam" id="PF00005">
    <property type="entry name" value="ABC_tran"/>
    <property type="match status" value="1"/>
</dbReference>
<dbReference type="Gene3D" id="3.40.50.300">
    <property type="entry name" value="P-loop containing nucleotide triphosphate hydrolases"/>
    <property type="match status" value="1"/>
</dbReference>
<dbReference type="GO" id="GO:0015794">
    <property type="term" value="P:glycerol-3-phosphate transmembrane transport"/>
    <property type="evidence" value="ECO:0007669"/>
    <property type="project" value="TreeGrafter"/>
</dbReference>
<keyword evidence="9" id="KW-1278">Translocase</keyword>
<dbReference type="InterPro" id="IPR017871">
    <property type="entry name" value="ABC_transporter-like_CS"/>
</dbReference>
<evidence type="ECO:0000256" key="3">
    <source>
        <dbReference type="ARBA" id="ARBA00022448"/>
    </source>
</evidence>
<dbReference type="InterPro" id="IPR015855">
    <property type="entry name" value="ABC_transpr_MalK-like"/>
</dbReference>
<dbReference type="GO" id="GO:0001407">
    <property type="term" value="P:glycerophosphodiester transmembrane transport"/>
    <property type="evidence" value="ECO:0007669"/>
    <property type="project" value="TreeGrafter"/>
</dbReference>
<dbReference type="EMBL" id="NWSL01000028">
    <property type="protein sequence ID" value="PDS48334.1"/>
    <property type="molecule type" value="Genomic_DNA"/>
</dbReference>
<dbReference type="PANTHER" id="PTHR43875:SF12">
    <property type="entry name" value="SN-GLYCEROL-3-PHOSPHATE IMPORT ATP-BINDING PROTEIN UGPC"/>
    <property type="match status" value="1"/>
</dbReference>
<dbReference type="GO" id="GO:0016887">
    <property type="term" value="F:ATP hydrolysis activity"/>
    <property type="evidence" value="ECO:0007669"/>
    <property type="project" value="InterPro"/>
</dbReference>
<dbReference type="EMBL" id="RIBW01000016">
    <property type="protein sequence ID" value="RUL97545.1"/>
    <property type="molecule type" value="Genomic_DNA"/>
</dbReference>
<dbReference type="GeneID" id="75221541"/>
<evidence type="ECO:0000256" key="9">
    <source>
        <dbReference type="ARBA" id="ARBA00022967"/>
    </source>
</evidence>
<evidence type="ECO:0000259" key="11">
    <source>
        <dbReference type="PROSITE" id="PS50893"/>
    </source>
</evidence>
<sequence length="369" mass="39829">MAPISIRGVKKNYGKTPVVHGVDLDIQSGEFIVILGPSGCGKSTLLRMIAGLEEISGGEIAIDGRVVNQMEPRERGCAMVFQNYALYPHMSVAENIGYALKVAGVSTAERTRRIGEVAKALSLEPFLDRRPAALSGGQRQRVAMGRAMIREPKVFLFDEPLSNLDAKLRIAMRAEIRRLHRRLGATSIFVTHDQTEAMTLADRLVVMNGGRVEQVGTPEEVYHHPVSRFVAGFVGTPAMNLLEGTINDEGVFVYDQSRKVVLPRERAAPLKGKRVVLGMRAEAARLVAPDAPGALTATADFIEELGASRVVHADFDGLPFAVALTEAVKVKSGDPIGIAIDYDQIHLYAADTGRIIENTAMSGAGVVHA</sequence>
<evidence type="ECO:0000256" key="1">
    <source>
        <dbReference type="ARBA" id="ARBA00004417"/>
    </source>
</evidence>
<dbReference type="NCBIfam" id="NF008653">
    <property type="entry name" value="PRK11650.1"/>
    <property type="match status" value="1"/>
</dbReference>
<evidence type="ECO:0000256" key="7">
    <source>
        <dbReference type="ARBA" id="ARBA00022741"/>
    </source>
</evidence>
<reference evidence="12 14" key="2">
    <citation type="submission" date="2017-09" db="EMBL/GenBank/DDBJ databases">
        <title>Comparative genomics of rhizobia isolated from Phaseolus vulgaris in China.</title>
        <authorList>
            <person name="Tong W."/>
        </authorList>
    </citation>
    <scope>NUCLEOTIDE SEQUENCE [LARGE SCALE GENOMIC DNA]</scope>
    <source>
        <strain evidence="12 14">Y27</strain>
    </source>
</reference>
<evidence type="ECO:0000256" key="8">
    <source>
        <dbReference type="ARBA" id="ARBA00022840"/>
    </source>
</evidence>
<evidence type="ECO:0000256" key="5">
    <source>
        <dbReference type="ARBA" id="ARBA00022519"/>
    </source>
</evidence>
<dbReference type="InterPro" id="IPR027417">
    <property type="entry name" value="P-loop_NTPase"/>
</dbReference>
<keyword evidence="8 13" id="KW-0067">ATP-binding</keyword>
<dbReference type="InterPro" id="IPR012340">
    <property type="entry name" value="NA-bd_OB-fold"/>
</dbReference>
<evidence type="ECO:0000313" key="13">
    <source>
        <dbReference type="EMBL" id="RUL97545.1"/>
    </source>
</evidence>
<dbReference type="PANTHER" id="PTHR43875">
    <property type="entry name" value="MALTODEXTRIN IMPORT ATP-BINDING PROTEIN MSMX"/>
    <property type="match status" value="1"/>
</dbReference>
<protein>
    <submittedName>
        <fullName evidence="12 13">sn-glycerol-3-phosphate import ATP-binding protein UgpC</fullName>
    </submittedName>
</protein>
<evidence type="ECO:0000313" key="15">
    <source>
        <dbReference type="Proteomes" id="UP000273611"/>
    </source>
</evidence>
<evidence type="ECO:0000313" key="14">
    <source>
        <dbReference type="Proteomes" id="UP000219972"/>
    </source>
</evidence>
<proteinExistence type="inferred from homology"/>
<keyword evidence="10" id="KW-0472">Membrane</keyword>
<comment type="caution">
    <text evidence="13">The sequence shown here is derived from an EMBL/GenBank/DDBJ whole genome shotgun (WGS) entry which is preliminary data.</text>
</comment>
<evidence type="ECO:0000313" key="12">
    <source>
        <dbReference type="EMBL" id="PDS48334.1"/>
    </source>
</evidence>
<dbReference type="InterPro" id="IPR003439">
    <property type="entry name" value="ABC_transporter-like_ATP-bd"/>
</dbReference>
<dbReference type="PROSITE" id="PS00211">
    <property type="entry name" value="ABC_TRANSPORTER_1"/>
    <property type="match status" value="1"/>
</dbReference>
<evidence type="ECO:0000256" key="4">
    <source>
        <dbReference type="ARBA" id="ARBA00022475"/>
    </source>
</evidence>
<keyword evidence="4" id="KW-1003">Cell membrane</keyword>
<dbReference type="InterPro" id="IPR040582">
    <property type="entry name" value="OB_MalK-like"/>
</dbReference>
<dbReference type="FunFam" id="3.40.50.300:FF:000042">
    <property type="entry name" value="Maltose/maltodextrin ABC transporter, ATP-binding protein"/>
    <property type="match status" value="1"/>
</dbReference>
<dbReference type="GO" id="GO:0005524">
    <property type="term" value="F:ATP binding"/>
    <property type="evidence" value="ECO:0007669"/>
    <property type="project" value="UniProtKB-KW"/>
</dbReference>
<reference evidence="13 15" key="1">
    <citation type="journal article" date="2015" name="Int. J. Syst. Evol. Microbiol.">
        <title>Rhizobium anhuiense sp. nov., isolated from effective nodules of Vicia faba and Pisum sativum.</title>
        <authorList>
            <person name="Zhang Y.J."/>
            <person name="Zheng W.T."/>
            <person name="Everall I."/>
            <person name="Young J.P."/>
            <person name="Zhang X.X."/>
            <person name="Tian C.F."/>
            <person name="Sui X.H."/>
            <person name="Wang E.T."/>
            <person name="Chen W.X."/>
        </authorList>
    </citation>
    <scope>NUCLEOTIDE SEQUENCE [LARGE SCALE GENOMIC DNA]</scope>
    <source>
        <strain evidence="13 15">CCBAU 23252</strain>
    </source>
</reference>
<accession>A0A432ND66</accession>
<feature type="domain" description="ABC transporter" evidence="11">
    <location>
        <begin position="4"/>
        <end position="234"/>
    </location>
</feature>
<evidence type="ECO:0000256" key="2">
    <source>
        <dbReference type="ARBA" id="ARBA00005417"/>
    </source>
</evidence>
<comment type="subcellular location">
    <subcellularLocation>
        <location evidence="1">Cell inner membrane</location>
        <topology evidence="1">Peripheral membrane protein</topology>
    </subcellularLocation>
</comment>
<dbReference type="AlphaFoldDB" id="A0A432ND66"/>
<dbReference type="CDD" id="cd03301">
    <property type="entry name" value="ABC_MalK_N"/>
    <property type="match status" value="1"/>
</dbReference>
<dbReference type="GO" id="GO:0008643">
    <property type="term" value="P:carbohydrate transport"/>
    <property type="evidence" value="ECO:0007669"/>
    <property type="project" value="InterPro"/>
</dbReference>
<dbReference type="Proteomes" id="UP000219972">
    <property type="component" value="Unassembled WGS sequence"/>
</dbReference>
<dbReference type="RefSeq" id="WP_063474371.1">
    <property type="nucleotide sequence ID" value="NZ_BMFI01000015.1"/>
</dbReference>
<dbReference type="SMART" id="SM00382">
    <property type="entry name" value="AAA"/>
    <property type="match status" value="1"/>
</dbReference>
<dbReference type="SUPFAM" id="SSF52540">
    <property type="entry name" value="P-loop containing nucleoside triphosphate hydrolases"/>
    <property type="match status" value="1"/>
</dbReference>
<keyword evidence="5" id="KW-0997">Cell inner membrane</keyword>
<dbReference type="GO" id="GO:0055052">
    <property type="term" value="C:ATP-binding cassette (ABC) transporter complex, substrate-binding subunit-containing"/>
    <property type="evidence" value="ECO:0007669"/>
    <property type="project" value="TreeGrafter"/>
</dbReference>
<dbReference type="Proteomes" id="UP000273611">
    <property type="component" value="Unassembled WGS sequence"/>
</dbReference>
<dbReference type="InterPro" id="IPR047641">
    <property type="entry name" value="ABC_transpr_MalK/UgpC-like"/>
</dbReference>
<evidence type="ECO:0000256" key="6">
    <source>
        <dbReference type="ARBA" id="ARBA00022597"/>
    </source>
</evidence>
<evidence type="ECO:0000256" key="10">
    <source>
        <dbReference type="ARBA" id="ARBA00023136"/>
    </source>
</evidence>
<dbReference type="GO" id="GO:0140359">
    <property type="term" value="F:ABC-type transporter activity"/>
    <property type="evidence" value="ECO:0007669"/>
    <property type="project" value="InterPro"/>
</dbReference>